<feature type="domain" description="Cysteine-rich" evidence="2">
    <location>
        <begin position="145"/>
        <end position="235"/>
    </location>
</feature>
<dbReference type="PANTHER" id="PTHR42947">
    <property type="entry name" value="COB--COM HETERODISULFIDE REDUCTASE SUBUNIT B 1"/>
    <property type="match status" value="1"/>
</dbReference>
<dbReference type="GO" id="GO:0016491">
    <property type="term" value="F:oxidoreductase activity"/>
    <property type="evidence" value="ECO:0007669"/>
    <property type="project" value="UniProtKB-KW"/>
</dbReference>
<dbReference type="InterPro" id="IPR004017">
    <property type="entry name" value="Cys_rich_dom"/>
</dbReference>
<reference evidence="3 4" key="1">
    <citation type="submission" date="2019-03" db="EMBL/GenBank/DDBJ databases">
        <title>Metabolic potential of uncultured bacteria and archaea associated with petroleum seepage in deep-sea sediments.</title>
        <authorList>
            <person name="Dong X."/>
            <person name="Hubert C."/>
        </authorList>
    </citation>
    <scope>NUCLEOTIDE SEQUENCE [LARGE SCALE GENOMIC DNA]</scope>
    <source>
        <strain evidence="3">E44_bin3</strain>
    </source>
</reference>
<dbReference type="InterPro" id="IPR051278">
    <property type="entry name" value="HdrB/HdrD_reductase"/>
</dbReference>
<dbReference type="Gene3D" id="1.20.1050.140">
    <property type="match status" value="1"/>
</dbReference>
<name>A0A523TC37_UNCAE</name>
<evidence type="ECO:0000259" key="2">
    <source>
        <dbReference type="Pfam" id="PF02754"/>
    </source>
</evidence>
<dbReference type="Pfam" id="PF02754">
    <property type="entry name" value="CCG"/>
    <property type="match status" value="2"/>
</dbReference>
<keyword evidence="1" id="KW-0560">Oxidoreductase</keyword>
<evidence type="ECO:0000313" key="3">
    <source>
        <dbReference type="EMBL" id="TET27894.1"/>
    </source>
</evidence>
<dbReference type="EMBL" id="SOJT01000162">
    <property type="protein sequence ID" value="TET27894.1"/>
    <property type="molecule type" value="Genomic_DNA"/>
</dbReference>
<accession>A0A523TC37</accession>
<dbReference type="PANTHER" id="PTHR42947:SF1">
    <property type="entry name" value="COB--COM HETERODISULFIDE REDUCTASE SUBUNIT B 1"/>
    <property type="match status" value="1"/>
</dbReference>
<gene>
    <name evidence="3" type="ORF">E3J68_03645</name>
</gene>
<proteinExistence type="predicted"/>
<dbReference type="Gene3D" id="3.40.50.11810">
    <property type="match status" value="1"/>
</dbReference>
<evidence type="ECO:0000256" key="1">
    <source>
        <dbReference type="ARBA" id="ARBA00023002"/>
    </source>
</evidence>
<dbReference type="AlphaFoldDB" id="A0A523TC37"/>
<sequence>MKVAYYPGCSLHSTAREYDISFQLVCRKLGIELQEIPHWVCCGSSPAHVTSHLLSIALPCKNLILAEEMGLDTVVAPCAACFNRLKIAKQEVAEDSKLKKEVEEVLGKPSAGKIEVKHPLQVIIEDVGLKKVEEMARRKLQGLRVASYYGCLLVRPPSVINFDDPEDPQSMDNLVSALGGEALPWAFKTECCGASFSLSETDIVFELSGEILNEALEAGAECILVACPLCQSNLDLRQKGIEKRRGKKFNLPILYFTELLGLALGMSMRQLGLSRHIVNPSKLLERKLAVT</sequence>
<evidence type="ECO:0000313" key="4">
    <source>
        <dbReference type="Proteomes" id="UP000316517"/>
    </source>
</evidence>
<organism evidence="3 4">
    <name type="scientific">Aerophobetes bacterium</name>
    <dbReference type="NCBI Taxonomy" id="2030807"/>
    <lineage>
        <taxon>Bacteria</taxon>
        <taxon>Candidatus Aerophobota</taxon>
    </lineage>
</organism>
<dbReference type="Proteomes" id="UP000316517">
    <property type="component" value="Unassembled WGS sequence"/>
</dbReference>
<feature type="domain" description="Cysteine-rich" evidence="2">
    <location>
        <begin position="3"/>
        <end position="86"/>
    </location>
</feature>
<comment type="caution">
    <text evidence="3">The sequence shown here is derived from an EMBL/GenBank/DDBJ whole genome shotgun (WGS) entry which is preliminary data.</text>
</comment>
<protein>
    <submittedName>
        <fullName evidence="3">Heterodisulfide reductase subunit B</fullName>
    </submittedName>
</protein>